<dbReference type="Proteomes" id="UP000185655">
    <property type="component" value="Unassembled WGS sequence"/>
</dbReference>
<organism evidence="2 3">
    <name type="scientific">Pseudolactococcus chungangensis CAU 28 = DSM 22330</name>
    <dbReference type="NCBI Taxonomy" id="1122154"/>
    <lineage>
        <taxon>Bacteria</taxon>
        <taxon>Bacillati</taxon>
        <taxon>Bacillota</taxon>
        <taxon>Bacilli</taxon>
        <taxon>Lactobacillales</taxon>
        <taxon>Streptococcaceae</taxon>
        <taxon>Pseudolactococcus</taxon>
    </lineage>
</organism>
<feature type="domain" description="HTH cro/C1-type" evidence="1">
    <location>
        <begin position="12"/>
        <end position="44"/>
    </location>
</feature>
<proteinExistence type="predicted"/>
<evidence type="ECO:0000259" key="1">
    <source>
        <dbReference type="Pfam" id="PF13443"/>
    </source>
</evidence>
<dbReference type="AlphaFoldDB" id="A0A1K2HIZ7"/>
<name>A0A1K2HIZ7_9LACT</name>
<dbReference type="Pfam" id="PF13443">
    <property type="entry name" value="HTH_26"/>
    <property type="match status" value="1"/>
</dbReference>
<sequence length="65" mass="7284">MPLLTPEMKKALRRLQADELMTKKDLAKYLGVSESTAKTLTKDKEPLNVKNKVYNAVVSAIAESY</sequence>
<dbReference type="RefSeq" id="WP_031366831.1">
    <property type="nucleotide sequence ID" value="NZ_FPKS01000016.1"/>
</dbReference>
<evidence type="ECO:0000313" key="2">
    <source>
        <dbReference type="EMBL" id="SFZ76481.1"/>
    </source>
</evidence>
<protein>
    <recommendedName>
        <fullName evidence="1">HTH cro/C1-type domain-containing protein</fullName>
    </recommendedName>
</protein>
<evidence type="ECO:0000313" key="3">
    <source>
        <dbReference type="Proteomes" id="UP000185655"/>
    </source>
</evidence>
<accession>A0A1K2HIZ7</accession>
<dbReference type="InterPro" id="IPR001387">
    <property type="entry name" value="Cro/C1-type_HTH"/>
</dbReference>
<dbReference type="STRING" id="1122154.SAMN02746068_01967"/>
<dbReference type="EMBL" id="FPKS01000016">
    <property type="protein sequence ID" value="SFZ76481.1"/>
    <property type="molecule type" value="Genomic_DNA"/>
</dbReference>
<reference evidence="2 3" key="1">
    <citation type="submission" date="2016-11" db="EMBL/GenBank/DDBJ databases">
        <authorList>
            <person name="Jaros S."/>
            <person name="Januszkiewicz K."/>
            <person name="Wedrychowicz H."/>
        </authorList>
    </citation>
    <scope>NUCLEOTIDE SEQUENCE [LARGE SCALE GENOMIC DNA]</scope>
    <source>
        <strain evidence="2 3">DSM 22330</strain>
    </source>
</reference>
<gene>
    <name evidence="2" type="ORF">SAMN02746068_01967</name>
</gene>